<evidence type="ECO:0000256" key="20">
    <source>
        <dbReference type="ARBA" id="ARBA00076908"/>
    </source>
</evidence>
<dbReference type="GO" id="GO:0004602">
    <property type="term" value="F:glutathione peroxidase activity"/>
    <property type="evidence" value="ECO:0007669"/>
    <property type="project" value="TreeGrafter"/>
</dbReference>
<evidence type="ECO:0000256" key="3">
    <source>
        <dbReference type="ARBA" id="ARBA00022692"/>
    </source>
</evidence>
<evidence type="ECO:0000256" key="9">
    <source>
        <dbReference type="ARBA" id="ARBA00023136"/>
    </source>
</evidence>
<dbReference type="InterPro" id="IPR023352">
    <property type="entry name" value="MAPEG-like_dom_sf"/>
</dbReference>
<keyword evidence="9 21" id="KW-0472">Membrane</keyword>
<evidence type="ECO:0000256" key="2">
    <source>
        <dbReference type="ARBA" id="ARBA00022679"/>
    </source>
</evidence>
<dbReference type="FunFam" id="1.20.120.550:FF:000004">
    <property type="entry name" value="Microsomal glutathione S-transferase 3"/>
    <property type="match status" value="1"/>
</dbReference>
<evidence type="ECO:0000256" key="12">
    <source>
        <dbReference type="ARBA" id="ARBA00023288"/>
    </source>
</evidence>
<protein>
    <recommendedName>
        <fullName evidence="18">Glutathione S-transferase 3, mitochondrial</fullName>
        <ecNumber evidence="15">4.4.1.20</ecNumber>
    </recommendedName>
    <alternativeName>
        <fullName evidence="19">Glutathione peroxidase MGST3</fullName>
    </alternativeName>
    <alternativeName>
        <fullName evidence="20">LTC4 synthase MGST3</fullName>
    </alternativeName>
</protein>
<feature type="transmembrane region" description="Helical" evidence="21">
    <location>
        <begin position="91"/>
        <end position="109"/>
    </location>
</feature>
<keyword evidence="23" id="KW-1185">Reference proteome</keyword>
<dbReference type="GO" id="GO:0006629">
    <property type="term" value="P:lipid metabolic process"/>
    <property type="evidence" value="ECO:0007669"/>
    <property type="project" value="UniProtKB-KW"/>
</dbReference>
<dbReference type="GO" id="GO:0005741">
    <property type="term" value="C:mitochondrial outer membrane"/>
    <property type="evidence" value="ECO:0007669"/>
    <property type="project" value="UniProtKB-SubCell"/>
</dbReference>
<evidence type="ECO:0000256" key="13">
    <source>
        <dbReference type="ARBA" id="ARBA00037884"/>
    </source>
</evidence>
<feature type="transmembrane region" description="Helical" evidence="21">
    <location>
        <begin position="12"/>
        <end position="30"/>
    </location>
</feature>
<evidence type="ECO:0000256" key="14">
    <source>
        <dbReference type="ARBA" id="ARBA00037916"/>
    </source>
</evidence>
<evidence type="ECO:0000313" key="23">
    <source>
        <dbReference type="Proteomes" id="UP000631114"/>
    </source>
</evidence>
<evidence type="ECO:0000256" key="4">
    <source>
        <dbReference type="ARBA" id="ARBA00022787"/>
    </source>
</evidence>
<proteinExistence type="predicted"/>
<keyword evidence="10" id="KW-0564">Palmitate</keyword>
<name>A0A835IXD5_9MAGN</name>
<evidence type="ECO:0000256" key="10">
    <source>
        <dbReference type="ARBA" id="ARBA00023139"/>
    </source>
</evidence>
<evidence type="ECO:0000256" key="21">
    <source>
        <dbReference type="SAM" id="Phobius"/>
    </source>
</evidence>
<evidence type="ECO:0000256" key="17">
    <source>
        <dbReference type="ARBA" id="ARBA00051411"/>
    </source>
</evidence>
<dbReference type="GO" id="GO:0005783">
    <property type="term" value="C:endoplasmic reticulum"/>
    <property type="evidence" value="ECO:0007669"/>
    <property type="project" value="TreeGrafter"/>
</dbReference>
<comment type="catalytic activity">
    <reaction evidence="16">
        <text>leukotriene C4 = leukotriene A4 + glutathione</text>
        <dbReference type="Rhea" id="RHEA:17617"/>
        <dbReference type="ChEBI" id="CHEBI:57463"/>
        <dbReference type="ChEBI" id="CHEBI:57925"/>
        <dbReference type="ChEBI" id="CHEBI:57973"/>
        <dbReference type="EC" id="4.4.1.20"/>
    </reaction>
    <physiologicalReaction direction="right-to-left" evidence="16">
        <dbReference type="Rhea" id="RHEA:17619"/>
    </physiologicalReaction>
</comment>
<evidence type="ECO:0000313" key="22">
    <source>
        <dbReference type="EMBL" id="KAF9625236.1"/>
    </source>
</evidence>
<dbReference type="PANTHER" id="PTHR10250">
    <property type="entry name" value="MICROSOMAL GLUTATHIONE S-TRANSFERASE"/>
    <property type="match status" value="1"/>
</dbReference>
<evidence type="ECO:0000256" key="1">
    <source>
        <dbReference type="ARBA" id="ARBA00004374"/>
    </source>
</evidence>
<sequence length="126" mass="14150">MGATELLPKEYGYVVLVLAFYCFVNFWMAIKVGGARRKYKVPYPTLYASESDNKDAKLYNCVQRGHQNSLEMMPVFFLVLGLGGLQHPTVAAALGLVFTVGRIFYFIGYSTGDPKNRMKAGYEIMN</sequence>
<evidence type="ECO:0000256" key="5">
    <source>
        <dbReference type="ARBA" id="ARBA00022989"/>
    </source>
</evidence>
<evidence type="ECO:0000256" key="19">
    <source>
        <dbReference type="ARBA" id="ARBA00075145"/>
    </source>
</evidence>
<evidence type="ECO:0000256" key="11">
    <source>
        <dbReference type="ARBA" id="ARBA00023239"/>
    </source>
</evidence>
<dbReference type="OrthoDB" id="410651at2759"/>
<keyword evidence="4" id="KW-1000">Mitochondrion outer membrane</keyword>
<dbReference type="Proteomes" id="UP000631114">
    <property type="component" value="Unassembled WGS sequence"/>
</dbReference>
<evidence type="ECO:0000256" key="16">
    <source>
        <dbReference type="ARBA" id="ARBA00049298"/>
    </source>
</evidence>
<accession>A0A835IXD5</accession>
<keyword evidence="8" id="KW-0496">Mitochondrion</keyword>
<comment type="pathway">
    <text evidence="13">Lipid metabolism; leukotriene C4 biosynthesis.</text>
</comment>
<comment type="pathway">
    <text evidence="14">Lipid metabolism; arachidonate metabolism.</text>
</comment>
<evidence type="ECO:0000256" key="6">
    <source>
        <dbReference type="ARBA" id="ARBA00023002"/>
    </source>
</evidence>
<organism evidence="22 23">
    <name type="scientific">Coptis chinensis</name>
    <dbReference type="NCBI Taxonomy" id="261450"/>
    <lineage>
        <taxon>Eukaryota</taxon>
        <taxon>Viridiplantae</taxon>
        <taxon>Streptophyta</taxon>
        <taxon>Embryophyta</taxon>
        <taxon>Tracheophyta</taxon>
        <taxon>Spermatophyta</taxon>
        <taxon>Magnoliopsida</taxon>
        <taxon>Ranunculales</taxon>
        <taxon>Ranunculaceae</taxon>
        <taxon>Coptidoideae</taxon>
        <taxon>Coptis</taxon>
    </lineage>
</organism>
<comment type="subcellular location">
    <subcellularLocation>
        <location evidence="1">Mitochondrion outer membrane</location>
        <topology evidence="1">Multi-pass membrane protein</topology>
    </subcellularLocation>
</comment>
<evidence type="ECO:0000256" key="8">
    <source>
        <dbReference type="ARBA" id="ARBA00023128"/>
    </source>
</evidence>
<dbReference type="InterPro" id="IPR001129">
    <property type="entry name" value="Membr-assoc_MAPEG"/>
</dbReference>
<dbReference type="EMBL" id="JADFTS010000001">
    <property type="protein sequence ID" value="KAF9625236.1"/>
    <property type="molecule type" value="Genomic_DNA"/>
</dbReference>
<dbReference type="Pfam" id="PF01124">
    <property type="entry name" value="MAPEG"/>
    <property type="match status" value="1"/>
</dbReference>
<dbReference type="GO" id="GO:0005635">
    <property type="term" value="C:nuclear envelope"/>
    <property type="evidence" value="ECO:0007669"/>
    <property type="project" value="TreeGrafter"/>
</dbReference>
<dbReference type="GO" id="GO:0004464">
    <property type="term" value="F:leukotriene-C4 synthase activity"/>
    <property type="evidence" value="ECO:0007669"/>
    <property type="project" value="UniProtKB-EC"/>
</dbReference>
<comment type="catalytic activity">
    <reaction evidence="17">
        <text>15-deoxy-Delta(12,14)-prostaglandin J2 + glutathione = 15-deoxy-Delta(12,14)-prostaglandin J2-S-(R)-glutathione</text>
        <dbReference type="Rhea" id="RHEA:75963"/>
        <dbReference type="ChEBI" id="CHEBI:57925"/>
        <dbReference type="ChEBI" id="CHEBI:85236"/>
        <dbReference type="ChEBI" id="CHEBI:194498"/>
    </reaction>
    <physiologicalReaction direction="left-to-right" evidence="17">
        <dbReference type="Rhea" id="RHEA:75964"/>
    </physiologicalReaction>
</comment>
<dbReference type="GO" id="GO:0006691">
    <property type="term" value="P:leukotriene metabolic process"/>
    <property type="evidence" value="ECO:0007669"/>
    <property type="project" value="UniProtKB-ARBA"/>
</dbReference>
<dbReference type="EC" id="4.4.1.20" evidence="15"/>
<keyword evidence="2" id="KW-0808">Transferase</keyword>
<evidence type="ECO:0000256" key="15">
    <source>
        <dbReference type="ARBA" id="ARBA00039056"/>
    </source>
</evidence>
<dbReference type="InterPro" id="IPR050997">
    <property type="entry name" value="MAPEG"/>
</dbReference>
<dbReference type="GO" id="GO:0004364">
    <property type="term" value="F:glutathione transferase activity"/>
    <property type="evidence" value="ECO:0007669"/>
    <property type="project" value="TreeGrafter"/>
</dbReference>
<dbReference type="Gene3D" id="1.20.120.550">
    <property type="entry name" value="Membrane associated eicosanoid/glutathione metabolism-like domain"/>
    <property type="match status" value="1"/>
</dbReference>
<gene>
    <name evidence="22" type="ORF">IFM89_020822</name>
</gene>
<dbReference type="SUPFAM" id="SSF161084">
    <property type="entry name" value="MAPEG domain-like"/>
    <property type="match status" value="1"/>
</dbReference>
<keyword evidence="11" id="KW-0456">Lyase</keyword>
<keyword evidence="7" id="KW-0443">Lipid metabolism</keyword>
<dbReference type="AlphaFoldDB" id="A0A835IXD5"/>
<keyword evidence="6" id="KW-0560">Oxidoreductase</keyword>
<keyword evidence="5 21" id="KW-1133">Transmembrane helix</keyword>
<keyword evidence="12" id="KW-0449">Lipoprotein</keyword>
<reference evidence="22 23" key="1">
    <citation type="submission" date="2020-10" db="EMBL/GenBank/DDBJ databases">
        <title>The Coptis chinensis genome and diversification of protoberbering-type alkaloids.</title>
        <authorList>
            <person name="Wang B."/>
            <person name="Shu S."/>
            <person name="Song C."/>
            <person name="Liu Y."/>
        </authorList>
    </citation>
    <scope>NUCLEOTIDE SEQUENCE [LARGE SCALE GENOMIC DNA]</scope>
    <source>
        <strain evidence="22">HL-2020</strain>
        <tissue evidence="22">Leaf</tissue>
    </source>
</reference>
<evidence type="ECO:0000256" key="18">
    <source>
        <dbReference type="ARBA" id="ARBA00069748"/>
    </source>
</evidence>
<comment type="caution">
    <text evidence="22">The sequence shown here is derived from an EMBL/GenBank/DDBJ whole genome shotgun (WGS) entry which is preliminary data.</text>
</comment>
<dbReference type="PANTHER" id="PTHR10250:SF22">
    <property type="entry name" value="MICROSOMAL GLUTATHIONE S-TRANSFERASE"/>
    <property type="match status" value="1"/>
</dbReference>
<evidence type="ECO:0000256" key="7">
    <source>
        <dbReference type="ARBA" id="ARBA00023098"/>
    </source>
</evidence>
<keyword evidence="3 21" id="KW-0812">Transmembrane</keyword>